<dbReference type="EMBL" id="CAWUHC010000019">
    <property type="protein sequence ID" value="CAK7217123.1"/>
    <property type="molecule type" value="Genomic_DNA"/>
</dbReference>
<feature type="signal peptide" evidence="1">
    <location>
        <begin position="1"/>
        <end position="21"/>
    </location>
</feature>
<name>A0ABP0BC13_9PEZI</name>
<reference evidence="2 3" key="1">
    <citation type="submission" date="2024-01" db="EMBL/GenBank/DDBJ databases">
        <authorList>
            <person name="Allen C."/>
            <person name="Tagirdzhanova G."/>
        </authorList>
    </citation>
    <scope>NUCLEOTIDE SEQUENCE [LARGE SCALE GENOMIC DNA]</scope>
</reference>
<dbReference type="Gene3D" id="1.50.10.10">
    <property type="match status" value="1"/>
</dbReference>
<gene>
    <name evidence="2" type="ORF">SBRCBS47491_003059</name>
</gene>
<comment type="caution">
    <text evidence="2">The sequence shown here is derived from an EMBL/GenBank/DDBJ whole genome shotgun (WGS) entry which is preliminary data.</text>
</comment>
<organism evidence="2 3">
    <name type="scientific">Sporothrix bragantina</name>
    <dbReference type="NCBI Taxonomy" id="671064"/>
    <lineage>
        <taxon>Eukaryota</taxon>
        <taxon>Fungi</taxon>
        <taxon>Dikarya</taxon>
        <taxon>Ascomycota</taxon>
        <taxon>Pezizomycotina</taxon>
        <taxon>Sordariomycetes</taxon>
        <taxon>Sordariomycetidae</taxon>
        <taxon>Ophiostomatales</taxon>
        <taxon>Ophiostomataceae</taxon>
        <taxon>Sporothrix</taxon>
    </lineage>
</organism>
<evidence type="ECO:0000256" key="1">
    <source>
        <dbReference type="SAM" id="SignalP"/>
    </source>
</evidence>
<evidence type="ECO:0000313" key="3">
    <source>
        <dbReference type="Proteomes" id="UP001642406"/>
    </source>
</evidence>
<proteinExistence type="predicted"/>
<keyword evidence="3" id="KW-1185">Reference proteome</keyword>
<protein>
    <recommendedName>
        <fullName evidence="4">Six-hairpin glycosidase-like protein</fullName>
    </recommendedName>
</protein>
<evidence type="ECO:0000313" key="2">
    <source>
        <dbReference type="EMBL" id="CAK7217123.1"/>
    </source>
</evidence>
<sequence length="749" mass="81906">MHLTSVVVAASLFLIVDTTSASSAAKPSTINRQKIVQSFNVRRTASSKTTPLQVGNGNLAFGADITGLQTFLPYNILSTWGWHNFSLPETATPNNFTGLDWDTHGRLVNYDQPNPAEQAISDWLIQNPQRINLARMGLDFGNLTGASGKAVTKADLVNATQTLDLWTGSILSSFVLNGTAVEIETWAHPEEDMIGIAIRSDHLASGNLGLFIDFPYPDTSKFDAPFVGVYPNASSSANVSNAYGETFQTVFDPWYGTIQRILASKDGTTGASNANDTSYYLQLQWNNYGHMAGPTPGTKGRYVLTAANSTELLFVSAFSSSGDFVPMSFGGLSDASSDWWPDYWKSGAFVDITASNDTQAKELQRRTVLSQYLTVVNSASTNPPQGESSLSWCLVNNGWYGKFHLEMAFWHLVHFARWGHFDLLARSLPDMYTRFLPSSIDRAKKQGYQGARWGKMTDPTGRSAPGEINSLLIWQQPHPMYFAELHYRAYPNASTLHQWDDIITATADFMASFAFFNKTTGVYDLGPPMYPVSETGNPNATINPAFELAYWRFGLDVAIRWKQRLSGNGTANANATATIPKAWIDVRDKLAPLPVVNGTFTTYEGIPNMWSDPATVTDHPALAGIYGWLPPSTSGRQPLNLTVVQNTANKIRTTWDLKNSYGWDFPMLAMNSLRLGDVKQALAYLLDPSFAFDDAGYPAGGSRVPTPYMPSSGALLQAVAMLAGGWDGSSGSHFPAEWNAVVEGFSVGL</sequence>
<evidence type="ECO:0008006" key="4">
    <source>
        <dbReference type="Google" id="ProtNLM"/>
    </source>
</evidence>
<dbReference type="InterPro" id="IPR012341">
    <property type="entry name" value="6hp_glycosidase-like_sf"/>
</dbReference>
<dbReference type="SUPFAM" id="SSF48208">
    <property type="entry name" value="Six-hairpin glycosidases"/>
    <property type="match status" value="1"/>
</dbReference>
<keyword evidence="1" id="KW-0732">Signal</keyword>
<accession>A0ABP0BC13</accession>
<dbReference type="Proteomes" id="UP001642406">
    <property type="component" value="Unassembled WGS sequence"/>
</dbReference>
<dbReference type="InterPro" id="IPR008928">
    <property type="entry name" value="6-hairpin_glycosidase_sf"/>
</dbReference>
<feature type="chain" id="PRO_5046256586" description="Six-hairpin glycosidase-like protein" evidence="1">
    <location>
        <begin position="22"/>
        <end position="749"/>
    </location>
</feature>